<dbReference type="Gene3D" id="2.60.120.10">
    <property type="entry name" value="Jelly Rolls"/>
    <property type="match status" value="2"/>
</dbReference>
<reference evidence="1" key="1">
    <citation type="submission" date="2022-08" db="EMBL/GenBank/DDBJ databases">
        <authorList>
            <person name="Somphong A."/>
            <person name="Phongsopitanun W."/>
        </authorList>
    </citation>
    <scope>NUCLEOTIDE SEQUENCE</scope>
    <source>
        <strain evidence="1">LP05-1</strain>
    </source>
</reference>
<name>A0ABT2CC82_9ACTN</name>
<keyword evidence="2" id="KW-1185">Reference proteome</keyword>
<dbReference type="SUPFAM" id="SSF51182">
    <property type="entry name" value="RmlC-like cupins"/>
    <property type="match status" value="1"/>
</dbReference>
<protein>
    <recommendedName>
        <fullName evidence="3">Homogentisate 1,2-dioxygenase</fullName>
    </recommendedName>
</protein>
<accession>A0ABT2CC82</accession>
<dbReference type="InterPro" id="IPR014710">
    <property type="entry name" value="RmlC-like_jellyroll"/>
</dbReference>
<dbReference type="InterPro" id="IPR011051">
    <property type="entry name" value="RmlC_Cupin_sf"/>
</dbReference>
<evidence type="ECO:0008006" key="3">
    <source>
        <dbReference type="Google" id="ProtNLM"/>
    </source>
</evidence>
<evidence type="ECO:0000313" key="1">
    <source>
        <dbReference type="EMBL" id="MCS0634727.1"/>
    </source>
</evidence>
<organism evidence="1 2">
    <name type="scientific">Streptomyces pyxinae</name>
    <dbReference type="NCBI Taxonomy" id="2970734"/>
    <lineage>
        <taxon>Bacteria</taxon>
        <taxon>Bacillati</taxon>
        <taxon>Actinomycetota</taxon>
        <taxon>Actinomycetes</taxon>
        <taxon>Kitasatosporales</taxon>
        <taxon>Streptomycetaceae</taxon>
        <taxon>Streptomyces</taxon>
    </lineage>
</organism>
<gene>
    <name evidence="1" type="ORF">NX801_03435</name>
</gene>
<dbReference type="RefSeq" id="WP_258785366.1">
    <property type="nucleotide sequence ID" value="NZ_JANUGQ010000002.1"/>
</dbReference>
<dbReference type="EMBL" id="JANUGQ010000002">
    <property type="protein sequence ID" value="MCS0634727.1"/>
    <property type="molecule type" value="Genomic_DNA"/>
</dbReference>
<comment type="caution">
    <text evidence="1">The sequence shown here is derived from an EMBL/GenBank/DDBJ whole genome shotgun (WGS) entry which is preliminary data.</text>
</comment>
<sequence>MAIVTETLLLLGHEQPLRTVRRDEELLLAEPTPGPGPGPGPMKLWADQPPLEAVHFPQRYAAQPFAPPRGLYENDQLRVEWQTMDNRQPFYHRNCDVDEMSYQIAGERTLMTELGTVEHRPGDFSRIPRGVAHDNYGREESHLLFYTPAPVTEEHTADQIAQPLFPPFDGWEAGTVTEVTTQCLGTPGHDVAAHRGDERLLLEQAHHEPGRLTLLRPDPAPATTTWLYRADGFRLGIVHPAGTPGRRTYTRTLDADEIQYQISGRRVLLTQRGALELTPGDFVRIPLGVAHTSITGEPARHLTLLSHRPAPRVAPAARTADPVTPRLLRELIAH</sequence>
<dbReference type="Proteomes" id="UP001431313">
    <property type="component" value="Unassembled WGS sequence"/>
</dbReference>
<proteinExistence type="predicted"/>
<evidence type="ECO:0000313" key="2">
    <source>
        <dbReference type="Proteomes" id="UP001431313"/>
    </source>
</evidence>